<gene>
    <name evidence="2" type="ORF">Tco_0656805</name>
</gene>
<keyword evidence="3" id="KW-1185">Reference proteome</keyword>
<dbReference type="Proteomes" id="UP001151760">
    <property type="component" value="Unassembled WGS sequence"/>
</dbReference>
<evidence type="ECO:0000313" key="2">
    <source>
        <dbReference type="EMBL" id="GJS62021.1"/>
    </source>
</evidence>
<reference evidence="2" key="1">
    <citation type="journal article" date="2022" name="Int. J. Mol. Sci.">
        <title>Draft Genome of Tanacetum Coccineum: Genomic Comparison of Closely Related Tanacetum-Family Plants.</title>
        <authorList>
            <person name="Yamashiro T."/>
            <person name="Shiraishi A."/>
            <person name="Nakayama K."/>
            <person name="Satake H."/>
        </authorList>
    </citation>
    <scope>NUCLEOTIDE SEQUENCE</scope>
</reference>
<proteinExistence type="predicted"/>
<accession>A0ABQ4X9W0</accession>
<dbReference type="EMBL" id="BQNB010009332">
    <property type="protein sequence ID" value="GJS62021.1"/>
    <property type="molecule type" value="Genomic_DNA"/>
</dbReference>
<reference evidence="2" key="2">
    <citation type="submission" date="2022-01" db="EMBL/GenBank/DDBJ databases">
        <authorList>
            <person name="Yamashiro T."/>
            <person name="Shiraishi A."/>
            <person name="Satake H."/>
            <person name="Nakayama K."/>
        </authorList>
    </citation>
    <scope>NUCLEOTIDE SEQUENCE</scope>
</reference>
<sequence length="204" mass="23694">MDDPNITMEEYIRLEKEKARRRGKVHNWETAMYGKIWDNEDVYDLGSVETEFPAIVLNDALTYGVTLSCEPTVSPFNDNKIDFRTSFDESDDEDYTPTVSCLNDLDFLKDFENEFQSPLRPIQVMDYEEQQQLLKFLLQPRPRVLSNYPGPILSQPQPAYQGTFPKDQGKGNMVEEPQKKKMTLQQIRALETTNDEEVARKIQA</sequence>
<comment type="caution">
    <text evidence="2">The sequence shown here is derived from an EMBL/GenBank/DDBJ whole genome shotgun (WGS) entry which is preliminary data.</text>
</comment>
<feature type="region of interest" description="Disordered" evidence="1">
    <location>
        <begin position="152"/>
        <end position="184"/>
    </location>
</feature>
<name>A0ABQ4X9W0_9ASTR</name>
<evidence type="ECO:0000313" key="3">
    <source>
        <dbReference type="Proteomes" id="UP001151760"/>
    </source>
</evidence>
<evidence type="ECO:0000256" key="1">
    <source>
        <dbReference type="SAM" id="MobiDB-lite"/>
    </source>
</evidence>
<organism evidence="2 3">
    <name type="scientific">Tanacetum coccineum</name>
    <dbReference type="NCBI Taxonomy" id="301880"/>
    <lineage>
        <taxon>Eukaryota</taxon>
        <taxon>Viridiplantae</taxon>
        <taxon>Streptophyta</taxon>
        <taxon>Embryophyta</taxon>
        <taxon>Tracheophyta</taxon>
        <taxon>Spermatophyta</taxon>
        <taxon>Magnoliopsida</taxon>
        <taxon>eudicotyledons</taxon>
        <taxon>Gunneridae</taxon>
        <taxon>Pentapetalae</taxon>
        <taxon>asterids</taxon>
        <taxon>campanulids</taxon>
        <taxon>Asterales</taxon>
        <taxon>Asteraceae</taxon>
        <taxon>Asteroideae</taxon>
        <taxon>Anthemideae</taxon>
        <taxon>Anthemidinae</taxon>
        <taxon>Tanacetum</taxon>
    </lineage>
</organism>
<protein>
    <submittedName>
        <fullName evidence="2">Uncharacterized protein</fullName>
    </submittedName>
</protein>